<keyword evidence="2" id="KW-1185">Reference proteome</keyword>
<sequence>MQAKYDTEQDILRIRWSDAPIEESDQEQSGVILDYDQQGNVIGVEILNASHKISQWQQLTSPIRVDG</sequence>
<dbReference type="PANTHER" id="PTHR37029:SF1">
    <property type="entry name" value="SSR1768 PROTEIN"/>
    <property type="match status" value="1"/>
</dbReference>
<dbReference type="PANTHER" id="PTHR37029">
    <property type="entry name" value="SSR1768 PROTEIN"/>
    <property type="match status" value="1"/>
</dbReference>
<name>A0A856MN91_9CYAN</name>
<dbReference type="RefSeq" id="WP_169266679.1">
    <property type="nucleotide sequence ID" value="NZ_CAWOXK010000001.1"/>
</dbReference>
<dbReference type="EMBL" id="CP030118">
    <property type="protein sequence ID" value="QDL10406.1"/>
    <property type="molecule type" value="Genomic_DNA"/>
</dbReference>
<reference evidence="1 2" key="1">
    <citation type="submission" date="2018-06" db="EMBL/GenBank/DDBJ databases">
        <title>Comparative genomics of Brasilonema spp. strains.</title>
        <authorList>
            <person name="Alvarenga D.O."/>
            <person name="Fiore M.F."/>
            <person name="Varani A.M."/>
        </authorList>
    </citation>
    <scope>NUCLEOTIDE SEQUENCE [LARGE SCALE GENOMIC DNA]</scope>
    <source>
        <strain evidence="1 2">CENA114</strain>
    </source>
</reference>
<dbReference type="Pfam" id="PF10049">
    <property type="entry name" value="DUF2283"/>
    <property type="match status" value="1"/>
</dbReference>
<dbReference type="InterPro" id="IPR019270">
    <property type="entry name" value="DUF2283"/>
</dbReference>
<evidence type="ECO:0000313" key="2">
    <source>
        <dbReference type="Proteomes" id="UP000503129"/>
    </source>
</evidence>
<dbReference type="Proteomes" id="UP000503129">
    <property type="component" value="Chromosome"/>
</dbReference>
<dbReference type="KEGG" id="bsen:DP114_23155"/>
<evidence type="ECO:0000313" key="1">
    <source>
        <dbReference type="EMBL" id="QDL10406.1"/>
    </source>
</evidence>
<organism evidence="1 2">
    <name type="scientific">Brasilonema sennae CENA114</name>
    <dbReference type="NCBI Taxonomy" id="415709"/>
    <lineage>
        <taxon>Bacteria</taxon>
        <taxon>Bacillati</taxon>
        <taxon>Cyanobacteriota</taxon>
        <taxon>Cyanophyceae</taxon>
        <taxon>Nostocales</taxon>
        <taxon>Scytonemataceae</taxon>
        <taxon>Brasilonema</taxon>
        <taxon>Bromeliae group (in: Brasilonema)</taxon>
    </lineage>
</organism>
<dbReference type="AlphaFoldDB" id="A0A856MN91"/>
<gene>
    <name evidence="1" type="ORF">DP114_23155</name>
</gene>
<proteinExistence type="predicted"/>
<accession>A0A856MN91</accession>
<protein>
    <submittedName>
        <fullName evidence="1">DUF2283 domain-containing protein</fullName>
    </submittedName>
</protein>